<evidence type="ECO:0000256" key="1">
    <source>
        <dbReference type="SAM" id="SignalP"/>
    </source>
</evidence>
<dbReference type="InterPro" id="IPR016047">
    <property type="entry name" value="M23ase_b-sheet_dom"/>
</dbReference>
<dbReference type="CDD" id="cd12797">
    <property type="entry name" value="M23_peptidase"/>
    <property type="match status" value="1"/>
</dbReference>
<evidence type="ECO:0000313" key="4">
    <source>
        <dbReference type="Proteomes" id="UP001141619"/>
    </source>
</evidence>
<protein>
    <submittedName>
        <fullName evidence="3">M23 family metallopeptidase</fullName>
    </submittedName>
</protein>
<proteinExistence type="predicted"/>
<keyword evidence="4" id="KW-1185">Reference proteome</keyword>
<sequence length="280" mass="30072">MTVWARRLPVLLAALLAVFVLPAFAAEPIALKGHLTQGGLVTGQAEPGSRVTLDGRDIRLDSDGRFLFGFGRDAPEKAMLLITRSSGEIERVELAVLPRKFDIQRIDGLPETMVTPDPAALKRIALENEQVAAARKIDSDEGGVWAALANGFIRPAEGPISGVYGSQRILNGQPRQPHYGLDLAGPRGSPVRAPAAGVVTLAEHDLYYTGATVLIDHGHGLSSVLMHLDSFNVRPGERVAAGQIIGKLGASGRVTGPHLDWRVNWFDIRLDPALLLEALR</sequence>
<dbReference type="PANTHER" id="PTHR21666:SF285">
    <property type="entry name" value="M23 FAMILY METALLOPEPTIDASE"/>
    <property type="match status" value="1"/>
</dbReference>
<dbReference type="RefSeq" id="WP_274943041.1">
    <property type="nucleotide sequence ID" value="NZ_JANWOI010000002.1"/>
</dbReference>
<organism evidence="3 4">
    <name type="scientific">Govanella unica</name>
    <dbReference type="NCBI Taxonomy" id="2975056"/>
    <lineage>
        <taxon>Bacteria</taxon>
        <taxon>Pseudomonadati</taxon>
        <taxon>Pseudomonadota</taxon>
        <taxon>Alphaproteobacteria</taxon>
        <taxon>Emcibacterales</taxon>
        <taxon>Govanellaceae</taxon>
        <taxon>Govanella</taxon>
    </lineage>
</organism>
<dbReference type="EMBL" id="JANWOI010000002">
    <property type="protein sequence ID" value="MDA5193338.1"/>
    <property type="molecule type" value="Genomic_DNA"/>
</dbReference>
<dbReference type="AlphaFoldDB" id="A0A9X3Z6T6"/>
<name>A0A9X3Z6T6_9PROT</name>
<feature type="chain" id="PRO_5040982351" evidence="1">
    <location>
        <begin position="26"/>
        <end position="280"/>
    </location>
</feature>
<evidence type="ECO:0000313" key="3">
    <source>
        <dbReference type="EMBL" id="MDA5193338.1"/>
    </source>
</evidence>
<dbReference type="GO" id="GO:0004222">
    <property type="term" value="F:metalloendopeptidase activity"/>
    <property type="evidence" value="ECO:0007669"/>
    <property type="project" value="TreeGrafter"/>
</dbReference>
<feature type="domain" description="M23ase beta-sheet core" evidence="2">
    <location>
        <begin position="177"/>
        <end position="272"/>
    </location>
</feature>
<evidence type="ECO:0000259" key="2">
    <source>
        <dbReference type="Pfam" id="PF01551"/>
    </source>
</evidence>
<dbReference type="Gene3D" id="2.70.70.10">
    <property type="entry name" value="Glucose Permease (Domain IIA)"/>
    <property type="match status" value="1"/>
</dbReference>
<feature type="signal peptide" evidence="1">
    <location>
        <begin position="1"/>
        <end position="25"/>
    </location>
</feature>
<dbReference type="Pfam" id="PF01551">
    <property type="entry name" value="Peptidase_M23"/>
    <property type="match status" value="1"/>
</dbReference>
<dbReference type="Proteomes" id="UP001141619">
    <property type="component" value="Unassembled WGS sequence"/>
</dbReference>
<dbReference type="PANTHER" id="PTHR21666">
    <property type="entry name" value="PEPTIDASE-RELATED"/>
    <property type="match status" value="1"/>
</dbReference>
<accession>A0A9X3Z6T6</accession>
<dbReference type="InterPro" id="IPR050570">
    <property type="entry name" value="Cell_wall_metabolism_enzyme"/>
</dbReference>
<gene>
    <name evidence="3" type="ORF">NYP16_05130</name>
</gene>
<comment type="caution">
    <text evidence="3">The sequence shown here is derived from an EMBL/GenBank/DDBJ whole genome shotgun (WGS) entry which is preliminary data.</text>
</comment>
<dbReference type="SUPFAM" id="SSF51261">
    <property type="entry name" value="Duplicated hybrid motif"/>
    <property type="match status" value="1"/>
</dbReference>
<reference evidence="3" key="1">
    <citation type="submission" date="2022-08" db="EMBL/GenBank/DDBJ databases">
        <authorList>
            <person name="Vandamme P."/>
            <person name="Hettiarachchi A."/>
            <person name="Peeters C."/>
            <person name="Cnockaert M."/>
            <person name="Carlier A."/>
        </authorList>
    </citation>
    <scope>NUCLEOTIDE SEQUENCE</scope>
    <source>
        <strain evidence="3">LMG 31809</strain>
    </source>
</reference>
<dbReference type="InterPro" id="IPR011055">
    <property type="entry name" value="Dup_hybrid_motif"/>
</dbReference>
<dbReference type="FunFam" id="2.70.70.10:FF:000019">
    <property type="entry name" value="M23 family peptidase"/>
    <property type="match status" value="1"/>
</dbReference>
<reference evidence="3" key="2">
    <citation type="journal article" date="2023" name="Syst. Appl. Microbiol.">
        <title>Govania unica gen. nov., sp. nov., a rare biosphere bacterium that represents a novel family in the class Alphaproteobacteria.</title>
        <authorList>
            <person name="Vandamme P."/>
            <person name="Peeters C."/>
            <person name="Hettiarachchi A."/>
            <person name="Cnockaert M."/>
            <person name="Carlier A."/>
        </authorList>
    </citation>
    <scope>NUCLEOTIDE SEQUENCE</scope>
    <source>
        <strain evidence="3">LMG 31809</strain>
    </source>
</reference>
<keyword evidence="1" id="KW-0732">Signal</keyword>